<name>A0AA89BNZ8_9ASTE</name>
<reference evidence="7" key="1">
    <citation type="submission" date="2022-12" db="EMBL/GenBank/DDBJ databases">
        <title>Draft genome assemblies for two species of Escallonia (Escalloniales).</title>
        <authorList>
            <person name="Chanderbali A."/>
            <person name="Dervinis C."/>
            <person name="Anghel I."/>
            <person name="Soltis D."/>
            <person name="Soltis P."/>
            <person name="Zapata F."/>
        </authorList>
    </citation>
    <scope>NUCLEOTIDE SEQUENCE</scope>
    <source>
        <strain evidence="7">UCBG64.0493</strain>
        <tissue evidence="7">Leaf</tissue>
    </source>
</reference>
<comment type="caution">
    <text evidence="7">The sequence shown here is derived from an EMBL/GenBank/DDBJ whole genome shotgun (WGS) entry which is preliminary data.</text>
</comment>
<dbReference type="GO" id="GO:0009507">
    <property type="term" value="C:chloroplast"/>
    <property type="evidence" value="ECO:0007669"/>
    <property type="project" value="TreeGrafter"/>
</dbReference>
<dbReference type="Gene3D" id="3.20.20.70">
    <property type="entry name" value="Aldolase class I"/>
    <property type="match status" value="1"/>
</dbReference>
<evidence type="ECO:0000256" key="5">
    <source>
        <dbReference type="ARBA" id="ARBA00023304"/>
    </source>
</evidence>
<dbReference type="Pfam" id="PF00682">
    <property type="entry name" value="HMGL-like"/>
    <property type="match status" value="1"/>
</dbReference>
<dbReference type="PROSITE" id="PS00816">
    <property type="entry name" value="AIPM_HOMOCIT_SYNTH_2"/>
    <property type="match status" value="1"/>
</dbReference>
<keyword evidence="4" id="KW-0808">Transferase</keyword>
<proteinExistence type="predicted"/>
<comment type="pathway">
    <text evidence="1">Amino-acid biosynthesis; L-leucine biosynthesis; L-leucine from 3-methyl-2-oxobutanoate: step 1/4.</text>
</comment>
<dbReference type="EC" id="2.3.3.13" evidence="2"/>
<sequence>MSEKEFLYQVFWKAIRGGATIIVCRDTVGRVYPTEWEELIADMKANIPGAENVVISTHCHNDLGLANANTLAAVNADARQVEVTINGIGERAGNASFEEM</sequence>
<evidence type="ECO:0000256" key="2">
    <source>
        <dbReference type="ARBA" id="ARBA00012973"/>
    </source>
</evidence>
<evidence type="ECO:0000259" key="6">
    <source>
        <dbReference type="PROSITE" id="PS50991"/>
    </source>
</evidence>
<gene>
    <name evidence="7" type="ORF">RJ639_000113</name>
</gene>
<dbReference type="InterPro" id="IPR050073">
    <property type="entry name" value="2-IPM_HCS-like"/>
</dbReference>
<protein>
    <recommendedName>
        <fullName evidence="2">2-isopropylmalate synthase</fullName>
        <ecNumber evidence="2">2.3.3.13</ecNumber>
    </recommendedName>
</protein>
<evidence type="ECO:0000256" key="4">
    <source>
        <dbReference type="ARBA" id="ARBA00022679"/>
    </source>
</evidence>
<dbReference type="GO" id="GO:0003852">
    <property type="term" value="F:2-isopropylmalate synthase activity"/>
    <property type="evidence" value="ECO:0007669"/>
    <property type="project" value="UniProtKB-EC"/>
</dbReference>
<dbReference type="GO" id="GO:0009098">
    <property type="term" value="P:L-leucine biosynthetic process"/>
    <property type="evidence" value="ECO:0007669"/>
    <property type="project" value="TreeGrafter"/>
</dbReference>
<organism evidence="7 8">
    <name type="scientific">Escallonia herrerae</name>
    <dbReference type="NCBI Taxonomy" id="1293975"/>
    <lineage>
        <taxon>Eukaryota</taxon>
        <taxon>Viridiplantae</taxon>
        <taxon>Streptophyta</taxon>
        <taxon>Embryophyta</taxon>
        <taxon>Tracheophyta</taxon>
        <taxon>Spermatophyta</taxon>
        <taxon>Magnoliopsida</taxon>
        <taxon>eudicotyledons</taxon>
        <taxon>Gunneridae</taxon>
        <taxon>Pentapetalae</taxon>
        <taxon>asterids</taxon>
        <taxon>campanulids</taxon>
        <taxon>Escalloniales</taxon>
        <taxon>Escalloniaceae</taxon>
        <taxon>Escallonia</taxon>
    </lineage>
</organism>
<dbReference type="AlphaFoldDB" id="A0AA89BNZ8"/>
<dbReference type="InterPro" id="IPR000891">
    <property type="entry name" value="PYR_CT"/>
</dbReference>
<dbReference type="EMBL" id="JAVXUP010000003">
    <property type="protein sequence ID" value="KAK3043697.1"/>
    <property type="molecule type" value="Genomic_DNA"/>
</dbReference>
<keyword evidence="8" id="KW-1185">Reference proteome</keyword>
<dbReference type="PROSITE" id="PS50991">
    <property type="entry name" value="PYR_CT"/>
    <property type="match status" value="1"/>
</dbReference>
<dbReference type="InterPro" id="IPR002034">
    <property type="entry name" value="AIPM/Hcit_synth_CS"/>
</dbReference>
<keyword evidence="3" id="KW-0028">Amino-acid biosynthesis</keyword>
<evidence type="ECO:0000313" key="8">
    <source>
        <dbReference type="Proteomes" id="UP001188597"/>
    </source>
</evidence>
<feature type="domain" description="Pyruvate carboxyltransferase" evidence="6">
    <location>
        <begin position="1"/>
        <end position="100"/>
    </location>
</feature>
<dbReference type="Proteomes" id="UP001188597">
    <property type="component" value="Unassembled WGS sequence"/>
</dbReference>
<evidence type="ECO:0000256" key="1">
    <source>
        <dbReference type="ARBA" id="ARBA00004689"/>
    </source>
</evidence>
<dbReference type="SUPFAM" id="SSF51569">
    <property type="entry name" value="Aldolase"/>
    <property type="match status" value="1"/>
</dbReference>
<dbReference type="PANTHER" id="PTHR10277">
    <property type="entry name" value="HOMOCITRATE SYNTHASE-RELATED"/>
    <property type="match status" value="1"/>
</dbReference>
<dbReference type="PANTHER" id="PTHR10277:SF9">
    <property type="entry name" value="2-ISOPROPYLMALATE SYNTHASE 1, CHLOROPLASTIC-RELATED"/>
    <property type="match status" value="1"/>
</dbReference>
<accession>A0AA89BNZ8</accession>
<keyword evidence="5" id="KW-0100">Branched-chain amino acid biosynthesis</keyword>
<evidence type="ECO:0000313" key="7">
    <source>
        <dbReference type="EMBL" id="KAK3043697.1"/>
    </source>
</evidence>
<dbReference type="InterPro" id="IPR013785">
    <property type="entry name" value="Aldolase_TIM"/>
</dbReference>
<evidence type="ECO:0000256" key="3">
    <source>
        <dbReference type="ARBA" id="ARBA00022605"/>
    </source>
</evidence>